<dbReference type="SMART" id="SM00862">
    <property type="entry name" value="Trans_reg_C"/>
    <property type="match status" value="1"/>
</dbReference>
<dbReference type="EMBL" id="JAVAMP010000011">
    <property type="protein sequence ID" value="MDP5276023.1"/>
    <property type="molecule type" value="Genomic_DNA"/>
</dbReference>
<sequence>MSETILVVDDDKEIVRLITDTLKYEQFYTASAYSGVEALEKIENHNIDFVILDIMMPGMDGVEVCKEIRSRYNMPILLLSAKDRDIDKIIGLEVGADDYLTKPFNVHELIARVKAHFRKVGRIRKELEQVNGFPLKDTPLVLNENTYEVFLQKEKLQLSTKEFQLLLFLTRHPNQVFSREQIYQNIWGDEYGDLNNVTVHIKNIRRKLGKAHDYIKTVWGVGYKFMIEGDQT</sequence>
<evidence type="ECO:0000256" key="3">
    <source>
        <dbReference type="ARBA" id="ARBA00023015"/>
    </source>
</evidence>
<keyword evidence="5" id="KW-0804">Transcription</keyword>
<dbReference type="InterPro" id="IPR039420">
    <property type="entry name" value="WalR-like"/>
</dbReference>
<dbReference type="RefSeq" id="WP_305993331.1">
    <property type="nucleotide sequence ID" value="NZ_JAVAMP010000011.1"/>
</dbReference>
<evidence type="ECO:0000259" key="8">
    <source>
        <dbReference type="PROSITE" id="PS50110"/>
    </source>
</evidence>
<keyword evidence="1 6" id="KW-0597">Phosphoprotein</keyword>
<evidence type="ECO:0000256" key="7">
    <source>
        <dbReference type="PROSITE-ProRule" id="PRU01091"/>
    </source>
</evidence>
<dbReference type="Gene3D" id="6.10.250.690">
    <property type="match status" value="1"/>
</dbReference>
<evidence type="ECO:0000256" key="6">
    <source>
        <dbReference type="PROSITE-ProRule" id="PRU00169"/>
    </source>
</evidence>
<dbReference type="Pfam" id="PF00072">
    <property type="entry name" value="Response_reg"/>
    <property type="match status" value="1"/>
</dbReference>
<dbReference type="SUPFAM" id="SSF52172">
    <property type="entry name" value="CheY-like"/>
    <property type="match status" value="1"/>
</dbReference>
<evidence type="ECO:0000256" key="2">
    <source>
        <dbReference type="ARBA" id="ARBA00023012"/>
    </source>
</evidence>
<dbReference type="InterPro" id="IPR036388">
    <property type="entry name" value="WH-like_DNA-bd_sf"/>
</dbReference>
<dbReference type="InterPro" id="IPR011006">
    <property type="entry name" value="CheY-like_superfamily"/>
</dbReference>
<comment type="caution">
    <text evidence="10">The sequence shown here is derived from an EMBL/GenBank/DDBJ whole genome shotgun (WGS) entry which is preliminary data.</text>
</comment>
<feature type="DNA-binding region" description="OmpR/PhoB-type" evidence="7">
    <location>
        <begin position="130"/>
        <end position="227"/>
    </location>
</feature>
<evidence type="ECO:0000256" key="5">
    <source>
        <dbReference type="ARBA" id="ARBA00023163"/>
    </source>
</evidence>
<keyword evidence="11" id="KW-1185">Reference proteome</keyword>
<dbReference type="CDD" id="cd00383">
    <property type="entry name" value="trans_reg_C"/>
    <property type="match status" value="1"/>
</dbReference>
<reference evidence="10 11" key="1">
    <citation type="submission" date="2023-08" db="EMBL/GenBank/DDBJ databases">
        <authorList>
            <person name="Park J.-S."/>
        </authorList>
    </citation>
    <scope>NUCLEOTIDE SEQUENCE [LARGE SCALE GENOMIC DNA]</scope>
    <source>
        <strain evidence="10 11">2205SS18-9</strain>
    </source>
</reference>
<dbReference type="CDD" id="cd17574">
    <property type="entry name" value="REC_OmpR"/>
    <property type="match status" value="1"/>
</dbReference>
<dbReference type="PROSITE" id="PS50110">
    <property type="entry name" value="RESPONSE_REGULATORY"/>
    <property type="match status" value="1"/>
</dbReference>
<evidence type="ECO:0000256" key="1">
    <source>
        <dbReference type="ARBA" id="ARBA00022553"/>
    </source>
</evidence>
<feature type="modified residue" description="4-aspartylphosphate" evidence="6">
    <location>
        <position position="53"/>
    </location>
</feature>
<protein>
    <submittedName>
        <fullName evidence="10">Response regulator transcription factor</fullName>
    </submittedName>
</protein>
<evidence type="ECO:0000259" key="9">
    <source>
        <dbReference type="PROSITE" id="PS51755"/>
    </source>
</evidence>
<dbReference type="PANTHER" id="PTHR48111">
    <property type="entry name" value="REGULATOR OF RPOS"/>
    <property type="match status" value="1"/>
</dbReference>
<dbReference type="Gene3D" id="3.40.50.2300">
    <property type="match status" value="1"/>
</dbReference>
<dbReference type="SUPFAM" id="SSF46894">
    <property type="entry name" value="C-terminal effector domain of the bipartite response regulators"/>
    <property type="match status" value="1"/>
</dbReference>
<feature type="domain" description="OmpR/PhoB-type" evidence="9">
    <location>
        <begin position="130"/>
        <end position="227"/>
    </location>
</feature>
<accession>A0ABT9J352</accession>
<proteinExistence type="predicted"/>
<feature type="domain" description="Response regulatory" evidence="8">
    <location>
        <begin position="4"/>
        <end position="117"/>
    </location>
</feature>
<evidence type="ECO:0000313" key="10">
    <source>
        <dbReference type="EMBL" id="MDP5276023.1"/>
    </source>
</evidence>
<dbReference type="InterPro" id="IPR001789">
    <property type="entry name" value="Sig_transdc_resp-reg_receiver"/>
</dbReference>
<dbReference type="SMART" id="SM00448">
    <property type="entry name" value="REC"/>
    <property type="match status" value="1"/>
</dbReference>
<dbReference type="InterPro" id="IPR016032">
    <property type="entry name" value="Sig_transdc_resp-reg_C-effctor"/>
</dbReference>
<name>A0ABT9J352_9BACL</name>
<keyword evidence="2" id="KW-0902">Two-component regulatory system</keyword>
<dbReference type="Proteomes" id="UP001231941">
    <property type="component" value="Unassembled WGS sequence"/>
</dbReference>
<gene>
    <name evidence="10" type="ORF">Q5Y73_18140</name>
</gene>
<keyword evidence="3" id="KW-0805">Transcription regulation</keyword>
<evidence type="ECO:0000256" key="4">
    <source>
        <dbReference type="ARBA" id="ARBA00023125"/>
    </source>
</evidence>
<evidence type="ECO:0000313" key="11">
    <source>
        <dbReference type="Proteomes" id="UP001231941"/>
    </source>
</evidence>
<organism evidence="10 11">
    <name type="scientific">Chengkuizengella axinellae</name>
    <dbReference type="NCBI Taxonomy" id="3064388"/>
    <lineage>
        <taxon>Bacteria</taxon>
        <taxon>Bacillati</taxon>
        <taxon>Bacillota</taxon>
        <taxon>Bacilli</taxon>
        <taxon>Bacillales</taxon>
        <taxon>Paenibacillaceae</taxon>
        <taxon>Chengkuizengella</taxon>
    </lineage>
</organism>
<keyword evidence="4 7" id="KW-0238">DNA-binding</keyword>
<dbReference type="PANTHER" id="PTHR48111:SF2">
    <property type="entry name" value="RESPONSE REGULATOR SAER"/>
    <property type="match status" value="1"/>
</dbReference>
<dbReference type="PROSITE" id="PS51755">
    <property type="entry name" value="OMPR_PHOB"/>
    <property type="match status" value="1"/>
</dbReference>
<dbReference type="Pfam" id="PF00486">
    <property type="entry name" value="Trans_reg_C"/>
    <property type="match status" value="1"/>
</dbReference>
<dbReference type="Gene3D" id="1.10.10.10">
    <property type="entry name" value="Winged helix-like DNA-binding domain superfamily/Winged helix DNA-binding domain"/>
    <property type="match status" value="1"/>
</dbReference>
<dbReference type="InterPro" id="IPR001867">
    <property type="entry name" value="OmpR/PhoB-type_DNA-bd"/>
</dbReference>